<dbReference type="PANTHER" id="PTHR24148">
    <property type="entry name" value="ANKYRIN REPEAT DOMAIN-CONTAINING PROTEIN 39 HOMOLOG-RELATED"/>
    <property type="match status" value="1"/>
</dbReference>
<gene>
    <name evidence="3" type="ORF">CBYS24578_00001070</name>
</gene>
<dbReference type="Pfam" id="PF06985">
    <property type="entry name" value="HET"/>
    <property type="match status" value="1"/>
</dbReference>
<proteinExistence type="predicted"/>
<evidence type="ECO:0000259" key="2">
    <source>
        <dbReference type="Pfam" id="PF06985"/>
    </source>
</evidence>
<dbReference type="OrthoDB" id="2157530at2759"/>
<comment type="caution">
    <text evidence="3">The sequence shown here is derived from an EMBL/GenBank/DDBJ whole genome shotgun (WGS) entry which is preliminary data.</text>
</comment>
<evidence type="ECO:0000313" key="4">
    <source>
        <dbReference type="Proteomes" id="UP000754883"/>
    </source>
</evidence>
<protein>
    <recommendedName>
        <fullName evidence="2">Heterokaryon incompatibility domain-containing protein</fullName>
    </recommendedName>
</protein>
<dbReference type="InterPro" id="IPR052895">
    <property type="entry name" value="HetReg/Transcr_Mod"/>
</dbReference>
<evidence type="ECO:0000256" key="1">
    <source>
        <dbReference type="SAM" id="MobiDB-lite"/>
    </source>
</evidence>
<organism evidence="3 4">
    <name type="scientific">Clonostachys byssicola</name>
    <dbReference type="NCBI Taxonomy" id="160290"/>
    <lineage>
        <taxon>Eukaryota</taxon>
        <taxon>Fungi</taxon>
        <taxon>Dikarya</taxon>
        <taxon>Ascomycota</taxon>
        <taxon>Pezizomycotina</taxon>
        <taxon>Sordariomycetes</taxon>
        <taxon>Hypocreomycetidae</taxon>
        <taxon>Hypocreales</taxon>
        <taxon>Bionectriaceae</taxon>
        <taxon>Clonostachys</taxon>
    </lineage>
</organism>
<feature type="domain" description="Heterokaryon incompatibility" evidence="2">
    <location>
        <begin position="105"/>
        <end position="254"/>
    </location>
</feature>
<dbReference type="AlphaFoldDB" id="A0A9N9XWF7"/>
<name>A0A9N9XWF7_9HYPO</name>
<feature type="region of interest" description="Disordered" evidence="1">
    <location>
        <begin position="808"/>
        <end position="828"/>
    </location>
</feature>
<dbReference type="Proteomes" id="UP000754883">
    <property type="component" value="Unassembled WGS sequence"/>
</dbReference>
<accession>A0A9N9XWF7</accession>
<evidence type="ECO:0000313" key="3">
    <source>
        <dbReference type="EMBL" id="CAG9972491.1"/>
    </source>
</evidence>
<reference evidence="3" key="1">
    <citation type="submission" date="2021-10" db="EMBL/GenBank/DDBJ databases">
        <authorList>
            <person name="Piombo E."/>
        </authorList>
    </citation>
    <scope>NUCLEOTIDE SEQUENCE</scope>
</reference>
<dbReference type="EMBL" id="CABFNO020001240">
    <property type="protein sequence ID" value="CAG9972491.1"/>
    <property type="molecule type" value="Genomic_DNA"/>
</dbReference>
<keyword evidence="4" id="KW-1185">Reference proteome</keyword>
<dbReference type="InterPro" id="IPR010730">
    <property type="entry name" value="HET"/>
</dbReference>
<dbReference type="PANTHER" id="PTHR24148:SF81">
    <property type="entry name" value="HETEROKARYON INCOMPATIBILITY DOMAIN-CONTAINING PROTEIN"/>
    <property type="match status" value="1"/>
</dbReference>
<sequence length="871" mass="99541">MTSSTPTVPAEKRIGELDLWWPRVVPYSRPSALLATEAQNRDPPDQGRVAMLLPDADLFPERSTPYSATLRANEFRLINLPAVHEYDSPVHLTLEIYDLDDCPEYETASYTWAGEDEDGALCKPVYIGPFWHVLLQTKNCWEMLRSARPWRGTRMIWVDAICINQGNIPERSSQVANMGRLYLSCSRTVVYLGPDVVSPMHGKHPRRHRLHELATGAVKPRFVDISGSPKTPPPHQLRDLLGRRYFSRIWVIQELLLSQRVSIRVGDVDFWADPAMATYLEASLPGWDWEDTAAAWVQHMAKGTLGIKSLQELLRLTSRSQATDPRDRLFGLLGILPDLSASMEEVGGDSSLSLRGLHADYSLSYQHVFIGLFGYCLINLRQPTILHHAWGPGSHGDKYPTWVPDWRSQQTWERLFLHPQADKQRFYQIGQTLHVGEDGQVMPELITSSVDLYDLVGPGNEHITAKHSWYHDAQINPSTGALSIRLTQYMDLPGPISYITDLDGFGLFALRRKHFTVFLLCKRRLDKLISTSNSCQLFVLNVDDQTLMYLVLQRSFVGGRDTYSLVSTCPQVLVQMPSHRSHNELPILRSLTLEDVQYSVFDQLQEVWEILYRLSFDKYDPGFQEHFELQRLFPGVRSGRQILATLRALYVVLHSDNKKVSETARLSMFESAYLGDISSKLSPRVKEENLIISFPTAWRDICGLYFQDRRFDRPHTTYWWSYRFRGQDPWMPAPIPYETYKRILESRRDQCIEVRLSISRALLVLALSPGAKALMHAVKNAVKLTGLKDAHIWDMLEEMGRKVIALKAGSSQPNRHAGGDVSESPDSVEEKLEQSRFIGCVYEKHITPDITFRHLKDELGMDGSTRRIIIE</sequence>